<protein>
    <submittedName>
        <fullName evidence="1">Uncharacterized protein</fullName>
    </submittedName>
</protein>
<proteinExistence type="predicted"/>
<name>A0A1V0SIC5_9VIRU</name>
<reference evidence="1" key="1">
    <citation type="journal article" date="2017" name="Science">
        <title>Giant viruses with an expanded complement of translation system components.</title>
        <authorList>
            <person name="Schulz F."/>
            <person name="Yutin N."/>
            <person name="Ivanova N.N."/>
            <person name="Ortega D.R."/>
            <person name="Lee T.K."/>
            <person name="Vierheilig J."/>
            <person name="Daims H."/>
            <person name="Horn M."/>
            <person name="Wagner M."/>
            <person name="Jensen G.J."/>
            <person name="Kyrpides N.C."/>
            <person name="Koonin E.V."/>
            <person name="Woyke T."/>
        </authorList>
    </citation>
    <scope>NUCLEOTIDE SEQUENCE</scope>
    <source>
        <strain evidence="1">KNV1</strain>
    </source>
</reference>
<evidence type="ECO:0000313" key="1">
    <source>
        <dbReference type="EMBL" id="ARF11470.1"/>
    </source>
</evidence>
<organism evidence="1">
    <name type="scientific">Klosneuvirus KNV1</name>
    <dbReference type="NCBI Taxonomy" id="1977640"/>
    <lineage>
        <taxon>Viruses</taxon>
        <taxon>Varidnaviria</taxon>
        <taxon>Bamfordvirae</taxon>
        <taxon>Nucleocytoviricota</taxon>
        <taxon>Megaviricetes</taxon>
        <taxon>Imitervirales</taxon>
        <taxon>Mimiviridae</taxon>
        <taxon>Klosneuvirinae</taxon>
        <taxon>Klosneuvirus</taxon>
    </lineage>
</organism>
<accession>A0A1V0SIC5</accession>
<gene>
    <name evidence="1" type="ORF">Klosneuvirus_1_327</name>
</gene>
<dbReference type="EMBL" id="KY684108">
    <property type="protein sequence ID" value="ARF11470.1"/>
    <property type="molecule type" value="Genomic_DNA"/>
</dbReference>
<sequence length="135" mass="16368">MSNLILIRGFEIDIPKTMLQHHITNVVDLEKHLKKLIKKRTNSFRLLVVRTTAPNINDQYKMYITNKYLVKDKNNKEISELWDYKQFFNIKTPRGRYKASIDTFINKVKENQQHVIVKNQDYTVFYDLYEEMYVF</sequence>